<organism evidence="3 4">
    <name type="scientific">Portunus trituberculatus</name>
    <name type="common">Swimming crab</name>
    <name type="synonym">Neptunus trituberculatus</name>
    <dbReference type="NCBI Taxonomy" id="210409"/>
    <lineage>
        <taxon>Eukaryota</taxon>
        <taxon>Metazoa</taxon>
        <taxon>Ecdysozoa</taxon>
        <taxon>Arthropoda</taxon>
        <taxon>Crustacea</taxon>
        <taxon>Multicrustacea</taxon>
        <taxon>Malacostraca</taxon>
        <taxon>Eumalacostraca</taxon>
        <taxon>Eucarida</taxon>
        <taxon>Decapoda</taxon>
        <taxon>Pleocyemata</taxon>
        <taxon>Brachyura</taxon>
        <taxon>Eubrachyura</taxon>
        <taxon>Portunoidea</taxon>
        <taxon>Portunidae</taxon>
        <taxon>Portuninae</taxon>
        <taxon>Portunus</taxon>
    </lineage>
</organism>
<feature type="domain" description="Partial AB-hydrolase lipase" evidence="2">
    <location>
        <begin position="17"/>
        <end position="50"/>
    </location>
</feature>
<sequence length="225" mass="25048">MSLALSSVTPILCSHTAELGRQAGYKVERHTVVTADGYILTMHHIPPYANPARRAPATRVKRSSSDRHSNLTSASWATEDLKEKAKKEELKKDEGKKAEDLRNEEEEEEEHYFPPVHGEDSKDINNLRQKLPNLQAIHKVSNPIFSHLDFLWATDARPLSRKPVLTINVCFSTDNCGLQSIRLRVITADVRMSLCSPVNSTVTSSHDSEGRPCTATKARSASGYS</sequence>
<gene>
    <name evidence="3" type="ORF">E2C01_001743</name>
</gene>
<feature type="compositionally biased region" description="Low complexity" evidence="1">
    <location>
        <begin position="48"/>
        <end position="58"/>
    </location>
</feature>
<feature type="region of interest" description="Disordered" evidence="1">
    <location>
        <begin position="48"/>
        <end position="123"/>
    </location>
</feature>
<feature type="compositionally biased region" description="Basic and acidic residues" evidence="1">
    <location>
        <begin position="79"/>
        <end position="101"/>
    </location>
</feature>
<feature type="region of interest" description="Disordered" evidence="1">
    <location>
        <begin position="199"/>
        <end position="225"/>
    </location>
</feature>
<comment type="caution">
    <text evidence="3">The sequence shown here is derived from an EMBL/GenBank/DDBJ whole genome shotgun (WGS) entry which is preliminary data.</text>
</comment>
<dbReference type="InterPro" id="IPR029058">
    <property type="entry name" value="AB_hydrolase_fold"/>
</dbReference>
<dbReference type="Gene3D" id="3.40.50.1820">
    <property type="entry name" value="alpha/beta hydrolase"/>
    <property type="match status" value="1"/>
</dbReference>
<dbReference type="EMBL" id="VSRR010000057">
    <property type="protein sequence ID" value="MPC09140.1"/>
    <property type="molecule type" value="Genomic_DNA"/>
</dbReference>
<protein>
    <recommendedName>
        <fullName evidence="2">Partial AB-hydrolase lipase domain-containing protein</fullName>
    </recommendedName>
</protein>
<evidence type="ECO:0000313" key="4">
    <source>
        <dbReference type="Proteomes" id="UP000324222"/>
    </source>
</evidence>
<dbReference type="Pfam" id="PF04083">
    <property type="entry name" value="Abhydro_lipase"/>
    <property type="match status" value="1"/>
</dbReference>
<name>A0A5B7CIE1_PORTR</name>
<dbReference type="OrthoDB" id="9974421at2759"/>
<accession>A0A5B7CIE1</accession>
<reference evidence="3 4" key="1">
    <citation type="submission" date="2019-05" db="EMBL/GenBank/DDBJ databases">
        <title>Another draft genome of Portunus trituberculatus and its Hox gene families provides insights of decapod evolution.</title>
        <authorList>
            <person name="Jeong J.-H."/>
            <person name="Song I."/>
            <person name="Kim S."/>
            <person name="Choi T."/>
            <person name="Kim D."/>
            <person name="Ryu S."/>
            <person name="Kim W."/>
        </authorList>
    </citation>
    <scope>NUCLEOTIDE SEQUENCE [LARGE SCALE GENOMIC DNA]</scope>
    <source>
        <tissue evidence="3">Muscle</tissue>
    </source>
</reference>
<dbReference type="Proteomes" id="UP000324222">
    <property type="component" value="Unassembled WGS sequence"/>
</dbReference>
<evidence type="ECO:0000259" key="2">
    <source>
        <dbReference type="Pfam" id="PF04083"/>
    </source>
</evidence>
<dbReference type="AlphaFoldDB" id="A0A5B7CIE1"/>
<evidence type="ECO:0000313" key="3">
    <source>
        <dbReference type="EMBL" id="MPC09140.1"/>
    </source>
</evidence>
<keyword evidence="4" id="KW-1185">Reference proteome</keyword>
<evidence type="ECO:0000256" key="1">
    <source>
        <dbReference type="SAM" id="MobiDB-lite"/>
    </source>
</evidence>
<dbReference type="GO" id="GO:0006629">
    <property type="term" value="P:lipid metabolic process"/>
    <property type="evidence" value="ECO:0007669"/>
    <property type="project" value="InterPro"/>
</dbReference>
<proteinExistence type="predicted"/>
<dbReference type="InterPro" id="IPR006693">
    <property type="entry name" value="AB_hydrolase_lipase"/>
</dbReference>
<dbReference type="PANTHER" id="PTHR11005">
    <property type="entry name" value="LYSOSOMAL ACID LIPASE-RELATED"/>
    <property type="match status" value="1"/>
</dbReference>